<feature type="compositionally biased region" description="Low complexity" evidence="12">
    <location>
        <begin position="746"/>
        <end position="768"/>
    </location>
</feature>
<dbReference type="SUPFAM" id="SSF56281">
    <property type="entry name" value="Metallo-hydrolase/oxidoreductase"/>
    <property type="match status" value="1"/>
</dbReference>
<comment type="caution">
    <text evidence="16">The sequence shown here is derived from an EMBL/GenBank/DDBJ whole genome shotgun (WGS) entry which is preliminary data.</text>
</comment>
<dbReference type="AlphaFoldDB" id="A0A9P3GF78"/>
<dbReference type="SMART" id="SM00849">
    <property type="entry name" value="Lactamase_B"/>
    <property type="match status" value="1"/>
</dbReference>
<evidence type="ECO:0000259" key="14">
    <source>
        <dbReference type="SMART" id="SM01027"/>
    </source>
</evidence>
<evidence type="ECO:0000313" key="16">
    <source>
        <dbReference type="EMBL" id="GJE94938.1"/>
    </source>
</evidence>
<evidence type="ECO:0000256" key="9">
    <source>
        <dbReference type="ARBA" id="ARBA00032592"/>
    </source>
</evidence>
<feature type="compositionally biased region" description="Basic and acidic residues" evidence="12">
    <location>
        <begin position="771"/>
        <end position="782"/>
    </location>
</feature>
<feature type="compositionally biased region" description="Basic and acidic residues" evidence="12">
    <location>
        <begin position="607"/>
        <end position="617"/>
    </location>
</feature>
<dbReference type="Pfam" id="PF10996">
    <property type="entry name" value="Beta-Casp"/>
    <property type="match status" value="1"/>
</dbReference>
<evidence type="ECO:0000259" key="13">
    <source>
        <dbReference type="SMART" id="SM00849"/>
    </source>
</evidence>
<evidence type="ECO:0000256" key="7">
    <source>
        <dbReference type="ARBA" id="ARBA00022801"/>
    </source>
</evidence>
<dbReference type="GO" id="GO:0005847">
    <property type="term" value="C:mRNA cleavage and polyadenylation specificity factor complex"/>
    <property type="evidence" value="ECO:0007669"/>
    <property type="project" value="TreeGrafter"/>
</dbReference>
<dbReference type="InterPro" id="IPR001279">
    <property type="entry name" value="Metallo-B-lactamas"/>
</dbReference>
<gene>
    <name evidence="16" type="ORF">PsYK624_111140</name>
</gene>
<reference evidence="16 17" key="1">
    <citation type="submission" date="2021-08" db="EMBL/GenBank/DDBJ databases">
        <title>Draft Genome Sequence of Phanerochaete sordida strain YK-624.</title>
        <authorList>
            <person name="Mori T."/>
            <person name="Dohra H."/>
            <person name="Suzuki T."/>
            <person name="Kawagishi H."/>
            <person name="Hirai H."/>
        </authorList>
    </citation>
    <scope>NUCLEOTIDE SEQUENCE [LARGE SCALE GENOMIC DNA]</scope>
    <source>
        <strain evidence="16 17">YK-624</strain>
    </source>
</reference>
<dbReference type="GO" id="GO:0004534">
    <property type="term" value="F:5'-3' RNA exonuclease activity"/>
    <property type="evidence" value="ECO:0007669"/>
    <property type="project" value="TreeGrafter"/>
</dbReference>
<dbReference type="SMART" id="SM01098">
    <property type="entry name" value="CPSF73-100_C"/>
    <property type="match status" value="1"/>
</dbReference>
<feature type="compositionally biased region" description="Polar residues" evidence="12">
    <location>
        <begin position="833"/>
        <end position="844"/>
    </location>
</feature>
<dbReference type="Pfam" id="PF16661">
    <property type="entry name" value="Lactamase_B_6"/>
    <property type="match status" value="1"/>
</dbReference>
<dbReference type="Pfam" id="PF07521">
    <property type="entry name" value="RMMBL"/>
    <property type="match status" value="1"/>
</dbReference>
<evidence type="ECO:0000256" key="11">
    <source>
        <dbReference type="ARBA" id="ARBA00075008"/>
    </source>
</evidence>
<feature type="compositionally biased region" description="Acidic residues" evidence="12">
    <location>
        <begin position="795"/>
        <end position="815"/>
    </location>
</feature>
<proteinExistence type="inferred from homology"/>
<keyword evidence="4" id="KW-0507">mRNA processing</keyword>
<dbReference type="Pfam" id="PF11718">
    <property type="entry name" value="CPSF73-100_C"/>
    <property type="match status" value="1"/>
</dbReference>
<dbReference type="PANTHER" id="PTHR11203:SF11">
    <property type="entry name" value="CLEAVAGE AND POLYADENYLATION SPECIFICITY FACTOR SUBUNIT 3"/>
    <property type="match status" value="1"/>
</dbReference>
<feature type="domain" description="Metallo-beta-lactamase" evidence="13">
    <location>
        <begin position="20"/>
        <end position="233"/>
    </location>
</feature>
<evidence type="ECO:0000313" key="17">
    <source>
        <dbReference type="Proteomes" id="UP000703269"/>
    </source>
</evidence>
<accession>A0A9P3GF78</accession>
<dbReference type="InterPro" id="IPR050698">
    <property type="entry name" value="MBL"/>
</dbReference>
<evidence type="ECO:0000259" key="15">
    <source>
        <dbReference type="SMART" id="SM01098"/>
    </source>
</evidence>
<dbReference type="SMART" id="SM01027">
    <property type="entry name" value="Beta-Casp"/>
    <property type="match status" value="1"/>
</dbReference>
<dbReference type="InterPro" id="IPR021718">
    <property type="entry name" value="CPSF73-100_C"/>
</dbReference>
<feature type="region of interest" description="Disordered" evidence="12">
    <location>
        <begin position="599"/>
        <end position="618"/>
    </location>
</feature>
<sequence>MAADVPTLSIMLLGAGQEVGRSCCVLQYRGRTIVCDAGVHPAYSGIASLPFIDELDWSTVDVLLITHFHLDHAAALTYITEKTNFRDGKGKIYMTHPTKALHKFMMQDFVRMGSSSSDALFSPMELSMSLASIIPVSAHQVISPCPGVTFTPYHAGHVLGACMFLIDIAGLKILYTGDYSREEDRHLVKAEVPPIRPDVLIVESTFGVQTLEGREEKELRFTNLVHNIIRRGGHVLLPTFALGRAQELLLILDEYWKKHPDLHNVPVYYASSLARKCMAVYQTYIHTMNANVRSRFAKRDNPFVFKHISNVPHSRGWERKIAEGPPCVVLASPGFMDSGPSRELLELWAPDSRNGVILTGYSIEGTMARDIQTEPDEIPSAKGGHSVPRKLSVDEISFGAHVDYSQNSEFIDQVHAQHIVLVHGEQNAMGRLRAALQDRYKNRDEDVKIHTPRNLEPLELTFRGERVAKAIGTLAAKAPQPNEVISGLLVSKDYSYTLLDPRDLRDFAGLTTTVVTQRQKIALNVGWELVRWHLEGMYGKIEEGVDKDAVPTMRVMGAVDVKQTSEHELTLEWDSSASNDMIADSTLALITGIDKSPASVKLTTHPHSHDHSHDHSHAPVLPHPHADVEGEQAATIRIQRLAMFLEAHFGEVELHQPDDEAADAELGENPAEPALLVRLDEADAVINLVSMTVTSTSNALRKRVEAVLDMALSTISSLNESFTSTAPLASEEALPSAETEKKSAEANGAGDDTQADGASGSGSAVHAATNGDHEMQDAHAEVAQEAEAVSAPEPAEAEEKNEDDAAPTQDDDPETAQDSVSAPAAPPQEDPVPSSQNSVPAKSSRNGEDEESEAASSADEADLEIHG</sequence>
<evidence type="ECO:0000256" key="12">
    <source>
        <dbReference type="SAM" id="MobiDB-lite"/>
    </source>
</evidence>
<organism evidence="16 17">
    <name type="scientific">Phanerochaete sordida</name>
    <dbReference type="NCBI Taxonomy" id="48140"/>
    <lineage>
        <taxon>Eukaryota</taxon>
        <taxon>Fungi</taxon>
        <taxon>Dikarya</taxon>
        <taxon>Basidiomycota</taxon>
        <taxon>Agaricomycotina</taxon>
        <taxon>Agaricomycetes</taxon>
        <taxon>Polyporales</taxon>
        <taxon>Phanerochaetaceae</taxon>
        <taxon>Phanerochaete</taxon>
    </lineage>
</organism>
<name>A0A9P3GF78_9APHY</name>
<evidence type="ECO:0000256" key="1">
    <source>
        <dbReference type="ARBA" id="ARBA00004123"/>
    </source>
</evidence>
<keyword evidence="6" id="KW-0255">Endonuclease</keyword>
<evidence type="ECO:0000256" key="4">
    <source>
        <dbReference type="ARBA" id="ARBA00022664"/>
    </source>
</evidence>
<keyword evidence="7" id="KW-0378">Hydrolase</keyword>
<evidence type="ECO:0000256" key="6">
    <source>
        <dbReference type="ARBA" id="ARBA00022759"/>
    </source>
</evidence>
<feature type="domain" description="Pre-mRNA 3'-end-processing endonuclease polyadenylation factor C-term" evidence="15">
    <location>
        <begin position="481"/>
        <end position="718"/>
    </location>
</feature>
<dbReference type="Gene3D" id="3.40.50.10890">
    <property type="match status" value="1"/>
</dbReference>
<comment type="subcellular location">
    <subcellularLocation>
        <location evidence="1">Nucleus</location>
    </subcellularLocation>
</comment>
<keyword evidence="5" id="KW-0540">Nuclease</keyword>
<protein>
    <recommendedName>
        <fullName evidence="3">Endoribonuclease YSH1</fullName>
    </recommendedName>
    <alternativeName>
        <fullName evidence="10">Endoribonuclease ysh1</fullName>
    </alternativeName>
    <alternativeName>
        <fullName evidence="9 11">mRNA 3'-end-processing protein YSH1</fullName>
    </alternativeName>
</protein>
<dbReference type="GO" id="GO:0003723">
    <property type="term" value="F:RNA binding"/>
    <property type="evidence" value="ECO:0007669"/>
    <property type="project" value="TreeGrafter"/>
</dbReference>
<feature type="domain" description="Beta-Casp" evidence="14">
    <location>
        <begin position="245"/>
        <end position="371"/>
    </location>
</feature>
<evidence type="ECO:0000256" key="3">
    <source>
        <dbReference type="ARBA" id="ARBA00018311"/>
    </source>
</evidence>
<dbReference type="GO" id="GO:0004521">
    <property type="term" value="F:RNA endonuclease activity"/>
    <property type="evidence" value="ECO:0007669"/>
    <property type="project" value="TreeGrafter"/>
</dbReference>
<feature type="region of interest" description="Disordered" evidence="12">
    <location>
        <begin position="725"/>
        <end position="867"/>
    </location>
</feature>
<evidence type="ECO:0000256" key="8">
    <source>
        <dbReference type="ARBA" id="ARBA00023242"/>
    </source>
</evidence>
<dbReference type="InterPro" id="IPR022712">
    <property type="entry name" value="Beta_Casp"/>
</dbReference>
<keyword evidence="8" id="KW-0539">Nucleus</keyword>
<evidence type="ECO:0000256" key="10">
    <source>
        <dbReference type="ARBA" id="ARBA00069466"/>
    </source>
</evidence>
<dbReference type="InterPro" id="IPR011108">
    <property type="entry name" value="RMMBL"/>
</dbReference>
<dbReference type="PANTHER" id="PTHR11203">
    <property type="entry name" value="CLEAVAGE AND POLYADENYLATION SPECIFICITY FACTOR FAMILY MEMBER"/>
    <property type="match status" value="1"/>
</dbReference>
<dbReference type="InterPro" id="IPR036866">
    <property type="entry name" value="RibonucZ/Hydroxyglut_hydro"/>
</dbReference>
<dbReference type="FunFam" id="3.40.50.10890:FF:000001">
    <property type="entry name" value="Cleavage and polyadenylation specificity factor subunit 3"/>
    <property type="match status" value="1"/>
</dbReference>
<dbReference type="OrthoDB" id="10249535at2759"/>
<dbReference type="Proteomes" id="UP000703269">
    <property type="component" value="Unassembled WGS sequence"/>
</dbReference>
<comment type="similarity">
    <text evidence="2">Belongs to the metallo-beta-lactamase superfamily. RNA-metabolizing metallo-beta-lactamase-like family. CPSF2/YSH1 subfamily.</text>
</comment>
<dbReference type="Gene3D" id="3.60.15.10">
    <property type="entry name" value="Ribonuclease Z/Hydroxyacylglutathione hydrolase-like"/>
    <property type="match status" value="1"/>
</dbReference>
<evidence type="ECO:0000256" key="2">
    <source>
        <dbReference type="ARBA" id="ARBA00010624"/>
    </source>
</evidence>
<dbReference type="EMBL" id="BPQB01000044">
    <property type="protein sequence ID" value="GJE94938.1"/>
    <property type="molecule type" value="Genomic_DNA"/>
</dbReference>
<dbReference type="GO" id="GO:0006398">
    <property type="term" value="P:mRNA 3'-end processing by stem-loop binding and cleavage"/>
    <property type="evidence" value="ECO:0007669"/>
    <property type="project" value="TreeGrafter"/>
</dbReference>
<evidence type="ECO:0000256" key="5">
    <source>
        <dbReference type="ARBA" id="ARBA00022722"/>
    </source>
</evidence>
<keyword evidence="17" id="KW-1185">Reference proteome</keyword>
<feature type="compositionally biased region" description="Low complexity" evidence="12">
    <location>
        <begin position="783"/>
        <end position="794"/>
    </location>
</feature>